<feature type="compositionally biased region" description="Basic and acidic residues" evidence="1">
    <location>
        <begin position="16"/>
        <end position="37"/>
    </location>
</feature>
<dbReference type="RefSeq" id="WP_088214695.1">
    <property type="nucleotide sequence ID" value="NZ_NIPW01000008.1"/>
</dbReference>
<sequence length="204" mass="23101">MRHIFHHHHHHHRFHPGPEGRRGGGSPFRRDGEPRFSERRFMRGRKLSAEGMQLLILSLIAEQPRHGYEIIRAVEELSQGLYVPSPGVIYPALSYLEDAGLAEAQTDGNRRSYSPTEAGRAHLADAQEAVEALRSAIGRAGDRFDEMRRSEGDDGRHKQPFSEMRMALRAALFDLREAPPEVQERAGEILRRTVAELRGLQGKD</sequence>
<proteinExistence type="predicted"/>
<name>A0A212AEA4_9RHOB</name>
<comment type="caution">
    <text evidence="3">The sequence shown here is derived from an EMBL/GenBank/DDBJ whole genome shotgun (WGS) entry which is preliminary data.</text>
</comment>
<organism evidence="3 4">
    <name type="scientific">Haematobacter genomosp. 1</name>
    <dbReference type="NCBI Taxonomy" id="366618"/>
    <lineage>
        <taxon>Bacteria</taxon>
        <taxon>Pseudomonadati</taxon>
        <taxon>Pseudomonadota</taxon>
        <taxon>Alphaproteobacteria</taxon>
        <taxon>Rhodobacterales</taxon>
        <taxon>Paracoccaceae</taxon>
        <taxon>Haematobacter</taxon>
    </lineage>
</organism>
<dbReference type="Pfam" id="PF03551">
    <property type="entry name" value="PadR"/>
    <property type="match status" value="1"/>
</dbReference>
<dbReference type="InterPro" id="IPR036388">
    <property type="entry name" value="WH-like_DNA-bd_sf"/>
</dbReference>
<reference evidence="3 4" key="1">
    <citation type="submission" date="2016-12" db="EMBL/GenBank/DDBJ databases">
        <title>Comparison of Traditional DNA-DNA Hybridization with In Silico Genomic Analysis.</title>
        <authorList>
            <person name="Nicholson A.C."/>
            <person name="Humrighouse B.W."/>
            <person name="Graziano J."/>
            <person name="Lasker B."/>
            <person name="Whitney A.M."/>
            <person name="Mcquiston J.R."/>
        </authorList>
    </citation>
    <scope>NUCLEOTIDE SEQUENCE [LARGE SCALE GENOMIC DNA]</scope>
    <source>
        <strain evidence="3 4">H2240</strain>
    </source>
</reference>
<dbReference type="PANTHER" id="PTHR43252">
    <property type="entry name" value="TRANSCRIPTIONAL REGULATOR YQJI"/>
    <property type="match status" value="1"/>
</dbReference>
<feature type="domain" description="Transcription regulator PadR N-terminal" evidence="2">
    <location>
        <begin position="56"/>
        <end position="124"/>
    </location>
</feature>
<dbReference type="InterPro" id="IPR036390">
    <property type="entry name" value="WH_DNA-bd_sf"/>
</dbReference>
<feature type="region of interest" description="Disordered" evidence="1">
    <location>
        <begin position="1"/>
        <end position="37"/>
    </location>
</feature>
<dbReference type="InterPro" id="IPR005149">
    <property type="entry name" value="Tscrpt_reg_PadR_N"/>
</dbReference>
<dbReference type="Proteomes" id="UP000196878">
    <property type="component" value="Unassembled WGS sequence"/>
</dbReference>
<keyword evidence="4" id="KW-1185">Reference proteome</keyword>
<accession>A0A212AEA4</accession>
<gene>
    <name evidence="3" type="ORF">CDV49_06210</name>
</gene>
<dbReference type="Gene3D" id="1.10.10.10">
    <property type="entry name" value="Winged helix-like DNA-binding domain superfamily/Winged helix DNA-binding domain"/>
    <property type="match status" value="1"/>
</dbReference>
<evidence type="ECO:0000313" key="3">
    <source>
        <dbReference type="EMBL" id="OWJ79466.1"/>
    </source>
</evidence>
<dbReference type="SUPFAM" id="SSF46785">
    <property type="entry name" value="Winged helix' DNA-binding domain"/>
    <property type="match status" value="1"/>
</dbReference>
<dbReference type="AlphaFoldDB" id="A0A212AEA4"/>
<feature type="compositionally biased region" description="Basic residues" evidence="1">
    <location>
        <begin position="1"/>
        <end position="15"/>
    </location>
</feature>
<evidence type="ECO:0000256" key="1">
    <source>
        <dbReference type="SAM" id="MobiDB-lite"/>
    </source>
</evidence>
<dbReference type="EMBL" id="NIPW01000008">
    <property type="protein sequence ID" value="OWJ79466.1"/>
    <property type="molecule type" value="Genomic_DNA"/>
</dbReference>
<evidence type="ECO:0000259" key="2">
    <source>
        <dbReference type="Pfam" id="PF03551"/>
    </source>
</evidence>
<protein>
    <submittedName>
        <fullName evidence="3">PadR family transcriptional regulator</fullName>
    </submittedName>
</protein>
<evidence type="ECO:0000313" key="4">
    <source>
        <dbReference type="Proteomes" id="UP000196878"/>
    </source>
</evidence>
<dbReference type="PANTHER" id="PTHR43252:SF7">
    <property type="entry name" value="TRANSCRIPTIONAL REGULATOR YQJI"/>
    <property type="match status" value="1"/>
</dbReference>
<dbReference type="OrthoDB" id="9814826at2"/>